<proteinExistence type="predicted"/>
<keyword evidence="3" id="KW-1185">Reference proteome</keyword>
<feature type="transmembrane region" description="Helical" evidence="1">
    <location>
        <begin position="40"/>
        <end position="58"/>
    </location>
</feature>
<evidence type="ECO:0000256" key="1">
    <source>
        <dbReference type="SAM" id="Phobius"/>
    </source>
</evidence>
<evidence type="ECO:0000313" key="2">
    <source>
        <dbReference type="EMBL" id="CEG40025.1"/>
    </source>
</evidence>
<evidence type="ECO:0000313" key="3">
    <source>
        <dbReference type="Proteomes" id="UP000054928"/>
    </source>
</evidence>
<sequence length="60" mass="6657">MNSLPLFSQHRNQKKSLDGKSYPWIFLSDAVQCSEMPTPGLMLVSCVILPCSMLVLACKV</sequence>
<dbReference type="RefSeq" id="XP_024576394.1">
    <property type="nucleotide sequence ID" value="XM_024725638.1"/>
</dbReference>
<reference evidence="3" key="1">
    <citation type="submission" date="2014-09" db="EMBL/GenBank/DDBJ databases">
        <authorList>
            <person name="Sharma Rahul"/>
            <person name="Thines Marco"/>
        </authorList>
    </citation>
    <scope>NUCLEOTIDE SEQUENCE [LARGE SCALE GENOMIC DNA]</scope>
</reference>
<dbReference type="AlphaFoldDB" id="A0A0P1AG64"/>
<keyword evidence="1" id="KW-0812">Transmembrane</keyword>
<protein>
    <submittedName>
        <fullName evidence="2">Uncharacterized protein</fullName>
    </submittedName>
</protein>
<keyword evidence="1" id="KW-0472">Membrane</keyword>
<organism evidence="2 3">
    <name type="scientific">Plasmopara halstedii</name>
    <name type="common">Downy mildew of sunflower</name>
    <dbReference type="NCBI Taxonomy" id="4781"/>
    <lineage>
        <taxon>Eukaryota</taxon>
        <taxon>Sar</taxon>
        <taxon>Stramenopiles</taxon>
        <taxon>Oomycota</taxon>
        <taxon>Peronosporomycetes</taxon>
        <taxon>Peronosporales</taxon>
        <taxon>Peronosporaceae</taxon>
        <taxon>Plasmopara</taxon>
    </lineage>
</organism>
<dbReference type="EMBL" id="CCYD01000468">
    <property type="protein sequence ID" value="CEG40025.1"/>
    <property type="molecule type" value="Genomic_DNA"/>
</dbReference>
<dbReference type="GeneID" id="36405303"/>
<accession>A0A0P1AG64</accession>
<dbReference type="Proteomes" id="UP000054928">
    <property type="component" value="Unassembled WGS sequence"/>
</dbReference>
<keyword evidence="1" id="KW-1133">Transmembrane helix</keyword>
<name>A0A0P1AG64_PLAHL</name>